<comment type="caution">
    <text evidence="3">The sequence shown here is derived from an EMBL/GenBank/DDBJ whole genome shotgun (WGS) entry which is preliminary data.</text>
</comment>
<dbReference type="Proteomes" id="UP000231019">
    <property type="component" value="Unassembled WGS sequence"/>
</dbReference>
<dbReference type="EMBL" id="PFFQ01000037">
    <property type="protein sequence ID" value="PIW16669.1"/>
    <property type="molecule type" value="Genomic_DNA"/>
</dbReference>
<dbReference type="AlphaFoldDB" id="A0A2M7G478"/>
<dbReference type="InterPro" id="IPR002740">
    <property type="entry name" value="EVE_domain"/>
</dbReference>
<dbReference type="Pfam" id="PF01878">
    <property type="entry name" value="EVE"/>
    <property type="match status" value="1"/>
</dbReference>
<dbReference type="InterPro" id="IPR022996">
    <property type="entry name" value="UPF0310"/>
</dbReference>
<protein>
    <recommendedName>
        <fullName evidence="1">UPF0310 protein COW36_12960</fullName>
    </recommendedName>
</protein>
<evidence type="ECO:0000313" key="3">
    <source>
        <dbReference type="EMBL" id="PIW16669.1"/>
    </source>
</evidence>
<dbReference type="Gene3D" id="3.10.590.10">
    <property type="entry name" value="ph1033 like domains"/>
    <property type="match status" value="1"/>
</dbReference>
<proteinExistence type="inferred from homology"/>
<dbReference type="NCBIfam" id="NF002616">
    <property type="entry name" value="PRK02268.1-2"/>
    <property type="match status" value="1"/>
</dbReference>
<feature type="domain" description="EVE" evidence="2">
    <location>
        <begin position="5"/>
        <end position="136"/>
    </location>
</feature>
<organism evidence="3 4">
    <name type="scientific">bacterium (Candidatus Blackallbacteria) CG17_big_fil_post_rev_8_21_14_2_50_48_46</name>
    <dbReference type="NCBI Taxonomy" id="2014261"/>
    <lineage>
        <taxon>Bacteria</taxon>
        <taxon>Candidatus Blackallbacteria</taxon>
    </lineage>
</organism>
<reference evidence="3 4" key="1">
    <citation type="submission" date="2017-09" db="EMBL/GenBank/DDBJ databases">
        <title>Depth-based differentiation of microbial function through sediment-hosted aquifers and enrichment of novel symbionts in the deep terrestrial subsurface.</title>
        <authorList>
            <person name="Probst A.J."/>
            <person name="Ladd B."/>
            <person name="Jarett J.K."/>
            <person name="Geller-Mcgrath D.E."/>
            <person name="Sieber C.M."/>
            <person name="Emerson J.B."/>
            <person name="Anantharaman K."/>
            <person name="Thomas B.C."/>
            <person name="Malmstrom R."/>
            <person name="Stieglmeier M."/>
            <person name="Klingl A."/>
            <person name="Woyke T."/>
            <person name="Ryan C.M."/>
            <person name="Banfield J.F."/>
        </authorList>
    </citation>
    <scope>NUCLEOTIDE SEQUENCE [LARGE SCALE GENOMIC DNA]</scope>
    <source>
        <strain evidence="3">CG17_big_fil_post_rev_8_21_14_2_50_48_46</strain>
    </source>
</reference>
<sequence>MSERNYWIGVVSRAHVQIGVQGGFIQLNHGKKYPLQKFRAGDALLIYSPRTAYPDGEPLQAFTALGEIVSGEIYQVEMNPDFKPYRVDVQYVSCEEAAIKPLIENLSFIQNKTHWGAGFRFGQLKIPAHDFAFIAEAMGCKKFA</sequence>
<dbReference type="SUPFAM" id="SSF88697">
    <property type="entry name" value="PUA domain-like"/>
    <property type="match status" value="1"/>
</dbReference>
<evidence type="ECO:0000313" key="4">
    <source>
        <dbReference type="Proteomes" id="UP000231019"/>
    </source>
</evidence>
<dbReference type="InterPro" id="IPR015947">
    <property type="entry name" value="PUA-like_sf"/>
</dbReference>
<gene>
    <name evidence="3" type="ORF">COW36_12960</name>
</gene>
<accession>A0A2M7G478</accession>
<dbReference type="HAMAP" id="MF_00771">
    <property type="entry name" value="UPF0310"/>
    <property type="match status" value="1"/>
</dbReference>
<comment type="similarity">
    <text evidence="1">Belongs to the UPF0310 family.</text>
</comment>
<evidence type="ECO:0000259" key="2">
    <source>
        <dbReference type="Pfam" id="PF01878"/>
    </source>
</evidence>
<evidence type="ECO:0000256" key="1">
    <source>
        <dbReference type="HAMAP-Rule" id="MF_00771"/>
    </source>
</evidence>
<name>A0A2M7G478_9BACT</name>
<dbReference type="CDD" id="cd21132">
    <property type="entry name" value="EVE-like"/>
    <property type="match status" value="1"/>
</dbReference>